<gene>
    <name evidence="2" type="ORF">H8704_03300</name>
</gene>
<organism evidence="2 3">
    <name type="scientific">Jutongia huaianensis</name>
    <dbReference type="NCBI Taxonomy" id="2763668"/>
    <lineage>
        <taxon>Bacteria</taxon>
        <taxon>Bacillati</taxon>
        <taxon>Bacillota</taxon>
        <taxon>Clostridia</taxon>
        <taxon>Lachnospirales</taxon>
        <taxon>Lachnospiraceae</taxon>
        <taxon>Jutongia</taxon>
    </lineage>
</organism>
<keyword evidence="3" id="KW-1185">Reference proteome</keyword>
<dbReference type="Pfam" id="PF00535">
    <property type="entry name" value="Glycos_transf_2"/>
    <property type="match status" value="1"/>
</dbReference>
<dbReference type="SUPFAM" id="SSF53448">
    <property type="entry name" value="Nucleotide-diphospho-sugar transferases"/>
    <property type="match status" value="1"/>
</dbReference>
<protein>
    <submittedName>
        <fullName evidence="2">Glycosyltransferase</fullName>
    </submittedName>
</protein>
<evidence type="ECO:0000259" key="1">
    <source>
        <dbReference type="Pfam" id="PF00535"/>
    </source>
</evidence>
<accession>A0ABR7MZ46</accession>
<dbReference type="Proteomes" id="UP000606193">
    <property type="component" value="Unassembled WGS sequence"/>
</dbReference>
<dbReference type="InterPro" id="IPR029044">
    <property type="entry name" value="Nucleotide-diphossugar_trans"/>
</dbReference>
<name>A0ABR7MZ46_9FIRM</name>
<dbReference type="RefSeq" id="WP_118678605.1">
    <property type="nucleotide sequence ID" value="NZ_JACRSX010000002.1"/>
</dbReference>
<evidence type="ECO:0000313" key="2">
    <source>
        <dbReference type="EMBL" id="MBC8561664.1"/>
    </source>
</evidence>
<dbReference type="InterPro" id="IPR001173">
    <property type="entry name" value="Glyco_trans_2-like"/>
</dbReference>
<comment type="caution">
    <text evidence="2">The sequence shown here is derived from an EMBL/GenBank/DDBJ whole genome shotgun (WGS) entry which is preliminary data.</text>
</comment>
<dbReference type="PANTHER" id="PTHR22916:SF3">
    <property type="entry name" value="UDP-GLCNAC:BETAGAL BETA-1,3-N-ACETYLGLUCOSAMINYLTRANSFERASE-LIKE PROTEIN 1"/>
    <property type="match status" value="1"/>
</dbReference>
<dbReference type="Gene3D" id="3.90.550.10">
    <property type="entry name" value="Spore Coat Polysaccharide Biosynthesis Protein SpsA, Chain A"/>
    <property type="match status" value="1"/>
</dbReference>
<feature type="domain" description="Glycosyltransferase 2-like" evidence="1">
    <location>
        <begin position="62"/>
        <end position="222"/>
    </location>
</feature>
<proteinExistence type="predicted"/>
<dbReference type="EMBL" id="JACRSX010000002">
    <property type="protein sequence ID" value="MBC8561664.1"/>
    <property type="molecule type" value="Genomic_DNA"/>
</dbReference>
<reference evidence="2 3" key="1">
    <citation type="submission" date="2020-08" db="EMBL/GenBank/DDBJ databases">
        <title>Genome public.</title>
        <authorList>
            <person name="Liu C."/>
            <person name="Sun Q."/>
        </authorList>
    </citation>
    <scope>NUCLEOTIDE SEQUENCE [LARGE SCALE GENOMIC DNA]</scope>
    <source>
        <strain evidence="2 3">NSJ-37</strain>
    </source>
</reference>
<dbReference type="CDD" id="cd04184">
    <property type="entry name" value="GT2_RfbC_Mx_like"/>
    <property type="match status" value="1"/>
</dbReference>
<evidence type="ECO:0000313" key="3">
    <source>
        <dbReference type="Proteomes" id="UP000606193"/>
    </source>
</evidence>
<sequence>MNIWKKLGGFCKDYGIWYTARKVVYRCYIKYYLGRKYCPLTISETDRRTQEQWKPDRKIKISIVVPLYNTREDFFRQMLDSVRNQTYGNWELCLADASDHEECSRMLQQLAQEAQKEDGRIRYQRLMINEGISENTNRAIEMSTGEYIALLDHDDILHPSALYDVMQAINYHQGEFIYTDELSFDGTPDRVQNIHFKPDFSPESFRSNNYICHFSVFSRRLLEKAGGFRKEYDGSQDYDMLLRLTDEADNIYHVPKVRYYWRIHEGSVASSTAAKPYTVEAGRRALEAHLLRRKIPGKVSSAEGYGPFYRLHYEIPETTKVLVMAETEVIARDLEHSLKELPYEIEIRAVNQPRFEVDEKRFDVIVLVREGYQPEQAGAEWMQELLSCLVPRENMVAAPIVYDNRGRVYHAGYGYSAARPEQIYSLYRGVPRRDPSYMNRLAFRQNVSLAGGAVLAVKEEVYSDWVEENLEVGTKKWNGWGAFSDQTWFSLCLKAKKRWGDCIYTPYVSFVKKPGMMDRKRTTVQQREQWRMFFAMWDRMFKKEDPHGNPGMEVFGKFYFLGNNRNTLHL</sequence>
<dbReference type="PANTHER" id="PTHR22916">
    <property type="entry name" value="GLYCOSYLTRANSFERASE"/>
    <property type="match status" value="1"/>
</dbReference>